<dbReference type="Proteomes" id="UP001597389">
    <property type="component" value="Unassembled WGS sequence"/>
</dbReference>
<dbReference type="InterPro" id="IPR024607">
    <property type="entry name" value="Sulfatase_CS"/>
</dbReference>
<evidence type="ECO:0000313" key="6">
    <source>
        <dbReference type="EMBL" id="MFD2158449.1"/>
    </source>
</evidence>
<protein>
    <submittedName>
        <fullName evidence="6">Sulfatase-like hydrolase/transferase</fullName>
    </submittedName>
</protein>
<comment type="similarity">
    <text evidence="1">Belongs to the sulfatase family.</text>
</comment>
<name>A0ABW4Z8Y7_9BACT</name>
<evidence type="ECO:0000256" key="1">
    <source>
        <dbReference type="ARBA" id="ARBA00008779"/>
    </source>
</evidence>
<keyword evidence="4" id="KW-0106">Calcium</keyword>
<comment type="caution">
    <text evidence="6">The sequence shown here is derived from an EMBL/GenBank/DDBJ whole genome shotgun (WGS) entry which is preliminary data.</text>
</comment>
<proteinExistence type="inferred from homology"/>
<evidence type="ECO:0000256" key="3">
    <source>
        <dbReference type="ARBA" id="ARBA00022801"/>
    </source>
</evidence>
<evidence type="ECO:0000259" key="5">
    <source>
        <dbReference type="Pfam" id="PF00884"/>
    </source>
</evidence>
<dbReference type="SUPFAM" id="SSF53649">
    <property type="entry name" value="Alkaline phosphatase-like"/>
    <property type="match status" value="1"/>
</dbReference>
<dbReference type="Pfam" id="PF00884">
    <property type="entry name" value="Sulfatase"/>
    <property type="match status" value="1"/>
</dbReference>
<feature type="domain" description="Sulfatase N-terminal" evidence="5">
    <location>
        <begin position="22"/>
        <end position="331"/>
    </location>
</feature>
<gene>
    <name evidence="6" type="ORF">ACFSW8_06025</name>
</gene>
<dbReference type="PROSITE" id="PS00523">
    <property type="entry name" value="SULFATASE_1"/>
    <property type="match status" value="1"/>
</dbReference>
<keyword evidence="2" id="KW-0479">Metal-binding</keyword>
<evidence type="ECO:0000256" key="4">
    <source>
        <dbReference type="ARBA" id="ARBA00022837"/>
    </source>
</evidence>
<dbReference type="Gene3D" id="3.40.720.10">
    <property type="entry name" value="Alkaline Phosphatase, subunit A"/>
    <property type="match status" value="1"/>
</dbReference>
<dbReference type="EMBL" id="JBHUJB010000025">
    <property type="protein sequence ID" value="MFD2158449.1"/>
    <property type="molecule type" value="Genomic_DNA"/>
</dbReference>
<keyword evidence="7" id="KW-1185">Reference proteome</keyword>
<evidence type="ECO:0000256" key="2">
    <source>
        <dbReference type="ARBA" id="ARBA00022723"/>
    </source>
</evidence>
<accession>A0ABW4Z8Y7</accession>
<reference evidence="7" key="1">
    <citation type="journal article" date="2019" name="Int. J. Syst. Evol. Microbiol.">
        <title>The Global Catalogue of Microorganisms (GCM) 10K type strain sequencing project: providing services to taxonomists for standard genome sequencing and annotation.</title>
        <authorList>
            <consortium name="The Broad Institute Genomics Platform"/>
            <consortium name="The Broad Institute Genome Sequencing Center for Infectious Disease"/>
            <person name="Wu L."/>
            <person name="Ma J."/>
        </authorList>
    </citation>
    <scope>NUCLEOTIDE SEQUENCE [LARGE SCALE GENOMIC DNA]</scope>
    <source>
        <strain evidence="7">CCUG 57942</strain>
    </source>
</reference>
<organism evidence="6 7">
    <name type="scientific">Rubritalea tangerina</name>
    <dbReference type="NCBI Taxonomy" id="430798"/>
    <lineage>
        <taxon>Bacteria</taxon>
        <taxon>Pseudomonadati</taxon>
        <taxon>Verrucomicrobiota</taxon>
        <taxon>Verrucomicrobiia</taxon>
        <taxon>Verrucomicrobiales</taxon>
        <taxon>Rubritaleaceae</taxon>
        <taxon>Rubritalea</taxon>
    </lineage>
</organism>
<dbReference type="InterPro" id="IPR017850">
    <property type="entry name" value="Alkaline_phosphatase_core_sf"/>
</dbReference>
<dbReference type="InterPro" id="IPR050738">
    <property type="entry name" value="Sulfatase"/>
</dbReference>
<keyword evidence="3" id="KW-0378">Hydrolase</keyword>
<evidence type="ECO:0000313" key="7">
    <source>
        <dbReference type="Proteomes" id="UP001597389"/>
    </source>
</evidence>
<dbReference type="InterPro" id="IPR000917">
    <property type="entry name" value="Sulfatase_N"/>
</dbReference>
<dbReference type="PANTHER" id="PTHR42693:SF53">
    <property type="entry name" value="ENDO-4-O-SULFATASE"/>
    <property type="match status" value="1"/>
</dbReference>
<dbReference type="PANTHER" id="PTHR42693">
    <property type="entry name" value="ARYLSULFATASE FAMILY MEMBER"/>
    <property type="match status" value="1"/>
</dbReference>
<dbReference type="RefSeq" id="WP_377089100.1">
    <property type="nucleotide sequence ID" value="NZ_JBHSJL010000014.1"/>
</dbReference>
<dbReference type="CDD" id="cd16151">
    <property type="entry name" value="sulfatase_like"/>
    <property type="match status" value="1"/>
</dbReference>
<sequence>MKFLPIFIFLSLMPLLGVAQKPNIILIMADDMGYETVGANGGQSYKTPHLDRMASEGMRFTNCFANPLCTPSRVKIMTGQYNTRNYVQFRVLDRGQRTFAHYLRDAGYRTVIAGKWQLGKEEDSAQHFGFEESLLWQHVRGARREGTKIDSRHVNPRLERNGKAVDYDNGEFSSDVFVEFLGEFMTQHKDEPIFAYYPMVLPHCPFVPTPGTADFDAQSMGSKTYKGKVQYFGAMVGHIDKMVARLEAKLEELGIADNTMIVFTGDNGTDIPVKSQWSGRQIAAGKGKMTDEGMRVPLIIKFPGKVEAGKVSDALVDLADFLPTFTELAGVEHEAEIDGVSLLPELYGKGGRVKPYAYIWYEPKKGETAKATVMARSKTHMLMRKGEDGELVFYQTPKAYEKVVVPMSEMGEADRTRLKKLESVLERYDALRGSSLRAQ</sequence>